<protein>
    <recommendedName>
        <fullName evidence="5">Cilia and flagella associated protein 221</fullName>
    </recommendedName>
</protein>
<dbReference type="Ensembl" id="ENSMCST00000010936.1">
    <property type="protein sequence ID" value="ENSMCSP00000010663.1"/>
    <property type="gene ID" value="ENSMCSG00000007542.1"/>
</dbReference>
<dbReference type="PANTHER" id="PTHR46500:SF1">
    <property type="entry name" value="CILIA- AND FLAGELLA-ASSOCIATED PROTEIN 221"/>
    <property type="match status" value="1"/>
</dbReference>
<dbReference type="GO" id="GO:0097729">
    <property type="term" value="C:9+2 motile cilium"/>
    <property type="evidence" value="ECO:0007669"/>
    <property type="project" value="TreeGrafter"/>
</dbReference>
<dbReference type="InterPro" id="IPR013783">
    <property type="entry name" value="Ig-like_fold"/>
</dbReference>
<proteinExistence type="predicted"/>
<feature type="domain" description="Cep192-like" evidence="1">
    <location>
        <begin position="165"/>
        <end position="240"/>
    </location>
</feature>
<dbReference type="Pfam" id="PF23277">
    <property type="entry name" value="Ig_Dlec1_1"/>
    <property type="match status" value="1"/>
</dbReference>
<evidence type="ECO:0000259" key="2">
    <source>
        <dbReference type="Pfam" id="PF23277"/>
    </source>
</evidence>
<dbReference type="Pfam" id="PF22067">
    <property type="entry name" value="Cep192_D3"/>
    <property type="match status" value="1"/>
</dbReference>
<sequence>MDLVQSASTDTTVTRRSFRKVPSVLSSLVEEPEERHPVPNHLLESKIYSELHRSRVVQVEPAVLHFGGYEVGKHHQQMLKLINISDNALNLHIIPPQTTYFQIKYSKTHRLLPGLSYVVTVDFCPDEWRYYYDCIRIHCEGDDTLVVPMHAYPTMNVVEFPSFINLSDVSVGRSKEYVIPLRCSCPIDFEFHIDIIQPHTAFTVQPTFGIIPGNGKVEVTVRYSPFEYGTAQMTMQLQILEFRPKPYVCVFTGTSIPHLALMYVWLTGL</sequence>
<dbReference type="InterPro" id="IPR059041">
    <property type="entry name" value="Ig_DLEC1_1"/>
</dbReference>
<evidence type="ECO:0008006" key="5">
    <source>
        <dbReference type="Google" id="ProtNLM"/>
    </source>
</evidence>
<keyword evidence="4" id="KW-1185">Reference proteome</keyword>
<evidence type="ECO:0000259" key="1">
    <source>
        <dbReference type="Pfam" id="PF22067"/>
    </source>
</evidence>
<reference evidence="3" key="2">
    <citation type="submission" date="2025-09" db="UniProtKB">
        <authorList>
            <consortium name="Ensembl"/>
        </authorList>
    </citation>
    <scope>IDENTIFICATION</scope>
</reference>
<dbReference type="GO" id="GO:0003341">
    <property type="term" value="P:cilium movement"/>
    <property type="evidence" value="ECO:0007669"/>
    <property type="project" value="InterPro"/>
</dbReference>
<dbReference type="PANTHER" id="PTHR46500">
    <property type="entry name" value="CILIA- AND FLAGELLA-ASSOCIATED PROTEIN 221"/>
    <property type="match status" value="1"/>
</dbReference>
<evidence type="ECO:0000313" key="4">
    <source>
        <dbReference type="Proteomes" id="UP000694560"/>
    </source>
</evidence>
<name>A0A8C5X4U3_9PASS</name>
<accession>A0A8C5X4U3</accession>
<dbReference type="InterPro" id="IPR054089">
    <property type="entry name" value="Cep192-like_D3"/>
</dbReference>
<dbReference type="AlphaFoldDB" id="A0A8C5X4U3"/>
<dbReference type="InterPro" id="IPR029676">
    <property type="entry name" value="CFAP221"/>
</dbReference>
<dbReference type="GO" id="GO:0044458">
    <property type="term" value="P:motile cilium assembly"/>
    <property type="evidence" value="ECO:0007669"/>
    <property type="project" value="TreeGrafter"/>
</dbReference>
<evidence type="ECO:0000313" key="3">
    <source>
        <dbReference type="Ensembl" id="ENSMCSP00000010663.1"/>
    </source>
</evidence>
<feature type="domain" description="Deleted in lung and esophageal cancer protein 1 Ig-like" evidence="2">
    <location>
        <begin position="58"/>
        <end position="135"/>
    </location>
</feature>
<dbReference type="OrthoDB" id="5538672at2759"/>
<dbReference type="Gene3D" id="2.60.40.10">
    <property type="entry name" value="Immunoglobulins"/>
    <property type="match status" value="2"/>
</dbReference>
<organism evidence="3 4">
    <name type="scientific">Malurus cyaneus samueli</name>
    <dbReference type="NCBI Taxonomy" id="2593467"/>
    <lineage>
        <taxon>Eukaryota</taxon>
        <taxon>Metazoa</taxon>
        <taxon>Chordata</taxon>
        <taxon>Craniata</taxon>
        <taxon>Vertebrata</taxon>
        <taxon>Euteleostomi</taxon>
        <taxon>Archelosauria</taxon>
        <taxon>Archosauria</taxon>
        <taxon>Dinosauria</taxon>
        <taxon>Saurischia</taxon>
        <taxon>Theropoda</taxon>
        <taxon>Coelurosauria</taxon>
        <taxon>Aves</taxon>
        <taxon>Neognathae</taxon>
        <taxon>Neoaves</taxon>
        <taxon>Telluraves</taxon>
        <taxon>Australaves</taxon>
        <taxon>Passeriformes</taxon>
        <taxon>Meliphagoidea</taxon>
        <taxon>Maluridae</taxon>
        <taxon>Malurus</taxon>
    </lineage>
</organism>
<reference evidence="3" key="1">
    <citation type="submission" date="2025-08" db="UniProtKB">
        <authorList>
            <consortium name="Ensembl"/>
        </authorList>
    </citation>
    <scope>IDENTIFICATION</scope>
</reference>
<dbReference type="Proteomes" id="UP000694560">
    <property type="component" value="Unplaced"/>
</dbReference>